<dbReference type="PANTHER" id="PTHR46423:SF1">
    <property type="entry name" value="RNA POLYMERASE II-ASSOCIATED PROTEIN 3"/>
    <property type="match status" value="1"/>
</dbReference>
<feature type="region of interest" description="Disordered" evidence="3">
    <location>
        <begin position="36"/>
        <end position="125"/>
    </location>
</feature>
<feature type="compositionally biased region" description="Polar residues" evidence="3">
    <location>
        <begin position="63"/>
        <end position="73"/>
    </location>
</feature>
<accession>A0A1J4JKG3</accession>
<evidence type="ECO:0000313" key="5">
    <source>
        <dbReference type="Proteomes" id="UP000179807"/>
    </source>
</evidence>
<name>A0A1J4JKG3_9EUKA</name>
<evidence type="ECO:0000256" key="1">
    <source>
        <dbReference type="ARBA" id="ARBA00022803"/>
    </source>
</evidence>
<evidence type="ECO:0000256" key="2">
    <source>
        <dbReference type="PROSITE-ProRule" id="PRU00339"/>
    </source>
</evidence>
<dbReference type="SMART" id="SM00028">
    <property type="entry name" value="TPR"/>
    <property type="match status" value="3"/>
</dbReference>
<dbReference type="VEuPathDB" id="TrichDB:TRFO_33866"/>
<dbReference type="Pfam" id="PF13414">
    <property type="entry name" value="TPR_11"/>
    <property type="match status" value="1"/>
</dbReference>
<dbReference type="RefSeq" id="XP_068352769.1">
    <property type="nucleotide sequence ID" value="XM_068509325.1"/>
</dbReference>
<feature type="compositionally biased region" description="Basic and acidic residues" evidence="3">
    <location>
        <begin position="411"/>
        <end position="438"/>
    </location>
</feature>
<reference evidence="4" key="1">
    <citation type="submission" date="2016-10" db="EMBL/GenBank/DDBJ databases">
        <authorList>
            <person name="Benchimol M."/>
            <person name="Almeida L.G."/>
            <person name="Vasconcelos A.T."/>
            <person name="Perreira-Neves A."/>
            <person name="Rosa I.A."/>
            <person name="Tasca T."/>
            <person name="Bogo M.R."/>
            <person name="de Souza W."/>
        </authorList>
    </citation>
    <scope>NUCLEOTIDE SEQUENCE [LARGE SCALE GENOMIC DNA]</scope>
    <source>
        <strain evidence="4">K</strain>
    </source>
</reference>
<protein>
    <submittedName>
        <fullName evidence="4">TPR Domain containing protein</fullName>
    </submittedName>
</protein>
<gene>
    <name evidence="4" type="ORF">TRFO_33866</name>
</gene>
<dbReference type="Proteomes" id="UP000179807">
    <property type="component" value="Unassembled WGS sequence"/>
</dbReference>
<feature type="compositionally biased region" description="Basic and acidic residues" evidence="3">
    <location>
        <begin position="92"/>
        <end position="125"/>
    </location>
</feature>
<feature type="compositionally biased region" description="Polar residues" evidence="3">
    <location>
        <begin position="367"/>
        <end position="378"/>
    </location>
</feature>
<dbReference type="EMBL" id="MLAK01000994">
    <property type="protein sequence ID" value="OHS99632.1"/>
    <property type="molecule type" value="Genomic_DNA"/>
</dbReference>
<feature type="repeat" description="TPR" evidence="2">
    <location>
        <begin position="186"/>
        <end position="219"/>
    </location>
</feature>
<proteinExistence type="predicted"/>
<organism evidence="4 5">
    <name type="scientific">Tritrichomonas foetus</name>
    <dbReference type="NCBI Taxonomy" id="1144522"/>
    <lineage>
        <taxon>Eukaryota</taxon>
        <taxon>Metamonada</taxon>
        <taxon>Parabasalia</taxon>
        <taxon>Tritrichomonadida</taxon>
        <taxon>Tritrichomonadidae</taxon>
        <taxon>Tritrichomonas</taxon>
    </lineage>
</organism>
<dbReference type="AlphaFoldDB" id="A0A1J4JKG3"/>
<dbReference type="GO" id="GO:0101031">
    <property type="term" value="C:protein folding chaperone complex"/>
    <property type="evidence" value="ECO:0007669"/>
    <property type="project" value="TreeGrafter"/>
</dbReference>
<dbReference type="InterPro" id="IPR011990">
    <property type="entry name" value="TPR-like_helical_dom_sf"/>
</dbReference>
<evidence type="ECO:0000256" key="3">
    <source>
        <dbReference type="SAM" id="MobiDB-lite"/>
    </source>
</evidence>
<dbReference type="InterPro" id="IPR051966">
    <property type="entry name" value="RPAP3"/>
</dbReference>
<feature type="compositionally biased region" description="Basic and acidic residues" evidence="3">
    <location>
        <begin position="74"/>
        <end position="84"/>
    </location>
</feature>
<dbReference type="OrthoDB" id="245563at2759"/>
<keyword evidence="1 2" id="KW-0802">TPR repeat</keyword>
<dbReference type="GeneID" id="94844029"/>
<feature type="region of interest" description="Disordered" evidence="3">
    <location>
        <begin position="286"/>
        <end position="478"/>
    </location>
</feature>
<sequence length="586" mass="65980">MIRDQANETRSQLHDMVSWEAEIQKRDDQLIELAKQGKFGYAPPDTSRLQATTTTSTKAKKVQIQTTDSNSKPESTEKPAEQKKNATSKAPKSYEEWQKIDGKYKDFDENEADPKESAAEHKEKGNNFYKKKQYSSAIKEYSQAIRLDPSNAIYFNNRAAAHYQLSNYVESEKDATKALSLDGRYVKAYIRRGNARRVQGKLQAALEDFQVANEIEPGTPEIETQLSKIREQLGISANGLITEVPEPKVKIIEDDEEPAKPVKPKIEVVEEEVPRKRPKVEVIEEKSFSPQAEETRNQKEAKIEIVEEKSFAPEPKKHPKVEVIEEKSFSPEAEQKSSKINIVSEETPAPAPSKIKIVSEEEETKPAAQQPTTSQPSSKVKIVVEEEEKPTSSKVKIVSEEPKPTASKVKIVAEEPKPETKPEPKPEPTKKTEEEPKIPKKQPRPDNTIISHAELDEKPKPKPKPKTQASPEKKPTRVRQIKPFIDMSAEEVPERLKQLTPETINQAIGGDVSAEIILKILKGLQGFDPNLAFEFIEQIGTHKLLRIALIGKAGLLIKPLVIEFIDNAKDIDGVRKANVRKSWKID</sequence>
<comment type="caution">
    <text evidence="4">The sequence shown here is derived from an EMBL/GenBank/DDBJ whole genome shotgun (WGS) entry which is preliminary data.</text>
</comment>
<dbReference type="PANTHER" id="PTHR46423">
    <property type="entry name" value="RNA POLYMERASE II-ASSOCIATED PROTEIN 3"/>
    <property type="match status" value="1"/>
</dbReference>
<dbReference type="Gene3D" id="1.25.40.10">
    <property type="entry name" value="Tetratricopeptide repeat domain"/>
    <property type="match status" value="1"/>
</dbReference>
<evidence type="ECO:0000313" key="4">
    <source>
        <dbReference type="EMBL" id="OHS99632.1"/>
    </source>
</evidence>
<keyword evidence="5" id="KW-1185">Reference proteome</keyword>
<feature type="repeat" description="TPR" evidence="2">
    <location>
        <begin position="118"/>
        <end position="151"/>
    </location>
</feature>
<feature type="compositionally biased region" description="Basic and acidic residues" evidence="3">
    <location>
        <begin position="286"/>
        <end position="337"/>
    </location>
</feature>
<dbReference type="InterPro" id="IPR019734">
    <property type="entry name" value="TPR_rpt"/>
</dbReference>
<dbReference type="PROSITE" id="PS50005">
    <property type="entry name" value="TPR"/>
    <property type="match status" value="2"/>
</dbReference>
<dbReference type="SUPFAM" id="SSF48452">
    <property type="entry name" value="TPR-like"/>
    <property type="match status" value="1"/>
</dbReference>